<feature type="compositionally biased region" description="Low complexity" evidence="1">
    <location>
        <begin position="56"/>
        <end position="66"/>
    </location>
</feature>
<gene>
    <name evidence="2" type="ORF">OLC1_LOCUS7956</name>
</gene>
<name>A0AAV1CQ22_OLDCO</name>
<dbReference type="PANTHER" id="PTHR33670">
    <property type="entry name" value="SPLICING FACTOR, PROLINE- AND GLUTAMINE-RICH-LIKE"/>
    <property type="match status" value="1"/>
</dbReference>
<feature type="compositionally biased region" description="Basic and acidic residues" evidence="1">
    <location>
        <begin position="90"/>
        <end position="100"/>
    </location>
</feature>
<keyword evidence="3" id="KW-1185">Reference proteome</keyword>
<dbReference type="PANTHER" id="PTHR33670:SF15">
    <property type="entry name" value="OS02G0797600 PROTEIN"/>
    <property type="match status" value="1"/>
</dbReference>
<proteinExistence type="predicted"/>
<dbReference type="AlphaFoldDB" id="A0AAV1CQ22"/>
<feature type="compositionally biased region" description="Polar residues" evidence="1">
    <location>
        <begin position="16"/>
        <end position="35"/>
    </location>
</feature>
<dbReference type="Proteomes" id="UP001161247">
    <property type="component" value="Chromosome 3"/>
</dbReference>
<evidence type="ECO:0000313" key="3">
    <source>
        <dbReference type="Proteomes" id="UP001161247"/>
    </source>
</evidence>
<evidence type="ECO:0000313" key="2">
    <source>
        <dbReference type="EMBL" id="CAI9097477.1"/>
    </source>
</evidence>
<organism evidence="2 3">
    <name type="scientific">Oldenlandia corymbosa var. corymbosa</name>
    <dbReference type="NCBI Taxonomy" id="529605"/>
    <lineage>
        <taxon>Eukaryota</taxon>
        <taxon>Viridiplantae</taxon>
        <taxon>Streptophyta</taxon>
        <taxon>Embryophyta</taxon>
        <taxon>Tracheophyta</taxon>
        <taxon>Spermatophyta</taxon>
        <taxon>Magnoliopsida</taxon>
        <taxon>eudicotyledons</taxon>
        <taxon>Gunneridae</taxon>
        <taxon>Pentapetalae</taxon>
        <taxon>asterids</taxon>
        <taxon>lamiids</taxon>
        <taxon>Gentianales</taxon>
        <taxon>Rubiaceae</taxon>
        <taxon>Rubioideae</taxon>
        <taxon>Spermacoceae</taxon>
        <taxon>Hedyotis-Oldenlandia complex</taxon>
        <taxon>Oldenlandia</taxon>
    </lineage>
</organism>
<feature type="region of interest" description="Disordered" evidence="1">
    <location>
        <begin position="1"/>
        <end position="77"/>
    </location>
</feature>
<evidence type="ECO:0000256" key="1">
    <source>
        <dbReference type="SAM" id="MobiDB-lite"/>
    </source>
</evidence>
<accession>A0AAV1CQ22</accession>
<feature type="region of interest" description="Disordered" evidence="1">
    <location>
        <begin position="90"/>
        <end position="110"/>
    </location>
</feature>
<sequence length="198" mass="21714">MCAIAVVRPQDHLRQPNGSRRSPANSIPNNVFSFRSNRRKRSPTRVESTGQDRFRSSNSNRKSPDSSPSPSPPKSNLVMGQVKILKRGEALPDSMIDGKKPVPPPAPRATPAKEIKKLGFAARRNDDELVLCSTGRLGPDPKTVQMQIRASDFYAGPAPIVASPPPSSLPLPAFFRKEKMKIDAATNDLLRLLRLDIS</sequence>
<reference evidence="2" key="1">
    <citation type="submission" date="2023-03" db="EMBL/GenBank/DDBJ databases">
        <authorList>
            <person name="Julca I."/>
        </authorList>
    </citation>
    <scope>NUCLEOTIDE SEQUENCE</scope>
</reference>
<dbReference type="EMBL" id="OX459120">
    <property type="protein sequence ID" value="CAI9097477.1"/>
    <property type="molecule type" value="Genomic_DNA"/>
</dbReference>
<protein>
    <submittedName>
        <fullName evidence="2">OLC1v1033910C1</fullName>
    </submittedName>
</protein>